<dbReference type="InterPro" id="IPR011059">
    <property type="entry name" value="Metal-dep_hydrolase_composite"/>
</dbReference>
<comment type="function">
    <text evidence="7">Catalyzes the hydrolytic cleavage of the carbon-nitrogen bond in imidazolone-5-propanoate to yield N-formimidoyl-L-glutamate. It is the third step in the universal histidine degradation pathway.</text>
</comment>
<dbReference type="GO" id="GO:0019557">
    <property type="term" value="P:L-histidine catabolic process to glutamate and formate"/>
    <property type="evidence" value="ECO:0007669"/>
    <property type="project" value="UniProtKB-UniPathway"/>
</dbReference>
<evidence type="ECO:0000256" key="3">
    <source>
        <dbReference type="ARBA" id="ARBA00022801"/>
    </source>
</evidence>
<gene>
    <name evidence="7" type="primary">hutI</name>
    <name evidence="9" type="ORF">BST97_04585</name>
</gene>
<reference evidence="9 10" key="1">
    <citation type="submission" date="2016-11" db="EMBL/GenBank/DDBJ databases">
        <title>Trade-off between light-utilization and light-protection in marine flavobacteria.</title>
        <authorList>
            <person name="Kumagai Y."/>
        </authorList>
    </citation>
    <scope>NUCLEOTIDE SEQUENCE [LARGE SCALE GENOMIC DNA]</scope>
    <source>
        <strain evidence="9 10">JCM 13191</strain>
    </source>
</reference>
<dbReference type="GO" id="GO:0008270">
    <property type="term" value="F:zinc ion binding"/>
    <property type="evidence" value="ECO:0007669"/>
    <property type="project" value="UniProtKB-UniRule"/>
</dbReference>
<dbReference type="GO" id="GO:0005506">
    <property type="term" value="F:iron ion binding"/>
    <property type="evidence" value="ECO:0007669"/>
    <property type="project" value="UniProtKB-UniRule"/>
</dbReference>
<dbReference type="STRING" id="331648.BST97_04585"/>
<evidence type="ECO:0000256" key="2">
    <source>
        <dbReference type="ARBA" id="ARBA00022723"/>
    </source>
</evidence>
<organism evidence="9 10">
    <name type="scientific">Nonlabens spongiae</name>
    <dbReference type="NCBI Taxonomy" id="331648"/>
    <lineage>
        <taxon>Bacteria</taxon>
        <taxon>Pseudomonadati</taxon>
        <taxon>Bacteroidota</taxon>
        <taxon>Flavobacteriia</taxon>
        <taxon>Flavobacteriales</taxon>
        <taxon>Flavobacteriaceae</taxon>
        <taxon>Nonlabens</taxon>
    </lineage>
</organism>
<evidence type="ECO:0000313" key="10">
    <source>
        <dbReference type="Proteomes" id="UP000193431"/>
    </source>
</evidence>
<feature type="binding site" evidence="7">
    <location>
        <position position="253"/>
    </location>
    <ligand>
        <name>Fe(3+)</name>
        <dbReference type="ChEBI" id="CHEBI:29034"/>
    </ligand>
</feature>
<dbReference type="HAMAP" id="MF_00372">
    <property type="entry name" value="HutI"/>
    <property type="match status" value="1"/>
</dbReference>
<comment type="subcellular location">
    <subcellularLocation>
        <location evidence="7">Cytoplasm</location>
    </subcellularLocation>
</comment>
<dbReference type="NCBIfam" id="TIGR01224">
    <property type="entry name" value="hutI"/>
    <property type="match status" value="1"/>
</dbReference>
<evidence type="ECO:0000256" key="7">
    <source>
        <dbReference type="HAMAP-Rule" id="MF_00372"/>
    </source>
</evidence>
<feature type="binding site" evidence="7">
    <location>
        <position position="253"/>
    </location>
    <ligand>
        <name>Zn(2+)</name>
        <dbReference type="ChEBI" id="CHEBI:29105"/>
    </ligand>
</feature>
<comment type="similarity">
    <text evidence="7">Belongs to the metallo-dependent hydrolases superfamily. HutI family.</text>
</comment>
<feature type="binding site" evidence="7">
    <location>
        <position position="150"/>
    </location>
    <ligand>
        <name>N-formimidoyl-L-glutamate</name>
        <dbReference type="ChEBI" id="CHEBI:58928"/>
    </ligand>
</feature>
<feature type="binding site" evidence="7">
    <location>
        <position position="332"/>
    </location>
    <ligand>
        <name>4-imidazolone-5-propanoate</name>
        <dbReference type="ChEBI" id="CHEBI:77893"/>
    </ligand>
</feature>
<dbReference type="SUPFAM" id="SSF51556">
    <property type="entry name" value="Metallo-dependent hydrolases"/>
    <property type="match status" value="1"/>
</dbReference>
<feature type="binding site" evidence="7">
    <location>
        <position position="188"/>
    </location>
    <ligand>
        <name>4-imidazolone-5-propanoate</name>
        <dbReference type="ChEBI" id="CHEBI:77893"/>
    </ligand>
</feature>
<dbReference type="GO" id="GO:0019556">
    <property type="term" value="P:L-histidine catabolic process to glutamate and formamide"/>
    <property type="evidence" value="ECO:0007669"/>
    <property type="project" value="UniProtKB-UniRule"/>
</dbReference>
<keyword evidence="3 7" id="KW-0378">Hydrolase</keyword>
<keyword evidence="4 7" id="KW-0369">Histidine metabolism</keyword>
<evidence type="ECO:0000313" key="9">
    <source>
        <dbReference type="EMBL" id="ARN77316.1"/>
    </source>
</evidence>
<evidence type="ECO:0000256" key="5">
    <source>
        <dbReference type="ARBA" id="ARBA00022833"/>
    </source>
</evidence>
<dbReference type="EC" id="3.5.2.7" evidence="1 7"/>
<dbReference type="GO" id="GO:0005737">
    <property type="term" value="C:cytoplasm"/>
    <property type="evidence" value="ECO:0007669"/>
    <property type="project" value="UniProtKB-SubCell"/>
</dbReference>
<feature type="binding site" evidence="7">
    <location>
        <position position="331"/>
    </location>
    <ligand>
        <name>N-formimidoyl-L-glutamate</name>
        <dbReference type="ChEBI" id="CHEBI:58928"/>
    </ligand>
</feature>
<dbReference type="Gene3D" id="2.30.40.10">
    <property type="entry name" value="Urease, subunit C, domain 1"/>
    <property type="match status" value="1"/>
</dbReference>
<dbReference type="OrthoDB" id="9776455at2"/>
<dbReference type="UniPathway" id="UPA00379">
    <property type="reaction ID" value="UER00551"/>
</dbReference>
<accession>A0A1W6MIJ2</accession>
<keyword evidence="2 7" id="KW-0479">Metal-binding</keyword>
<name>A0A1W6MIJ2_9FLAO</name>
<dbReference type="Gene3D" id="3.20.20.140">
    <property type="entry name" value="Metal-dependent hydrolases"/>
    <property type="match status" value="1"/>
</dbReference>
<dbReference type="AlphaFoldDB" id="A0A1W6MIJ2"/>
<feature type="binding site" evidence="7">
    <location>
        <position position="78"/>
    </location>
    <ligand>
        <name>Fe(3+)</name>
        <dbReference type="ChEBI" id="CHEBI:29034"/>
    </ligand>
</feature>
<proteinExistence type="inferred from homology"/>
<comment type="catalytic activity">
    <reaction evidence="7">
        <text>4-imidazolone-5-propanoate + H2O = N-formimidoyl-L-glutamate</text>
        <dbReference type="Rhea" id="RHEA:23660"/>
        <dbReference type="ChEBI" id="CHEBI:15377"/>
        <dbReference type="ChEBI" id="CHEBI:58928"/>
        <dbReference type="ChEBI" id="CHEBI:77893"/>
        <dbReference type="EC" id="3.5.2.7"/>
    </reaction>
</comment>
<dbReference type="Pfam" id="PF01979">
    <property type="entry name" value="Amidohydro_1"/>
    <property type="match status" value="1"/>
</dbReference>
<feature type="binding site" evidence="7">
    <location>
        <position position="87"/>
    </location>
    <ligand>
        <name>4-imidazolone-5-propanoate</name>
        <dbReference type="ChEBI" id="CHEBI:77893"/>
    </ligand>
</feature>
<keyword evidence="7" id="KW-0963">Cytoplasm</keyword>
<dbReference type="RefSeq" id="WP_085766123.1">
    <property type="nucleotide sequence ID" value="NZ_CP019344.1"/>
</dbReference>
<dbReference type="PANTHER" id="PTHR42752">
    <property type="entry name" value="IMIDAZOLONEPROPIONASE"/>
    <property type="match status" value="1"/>
</dbReference>
<dbReference type="PANTHER" id="PTHR42752:SF1">
    <property type="entry name" value="IMIDAZOLONEPROPIONASE-RELATED"/>
    <property type="match status" value="1"/>
</dbReference>
<dbReference type="Proteomes" id="UP000193431">
    <property type="component" value="Chromosome"/>
</dbReference>
<dbReference type="SUPFAM" id="SSF51338">
    <property type="entry name" value="Composite domain of metallo-dependent hydrolases"/>
    <property type="match status" value="1"/>
</dbReference>
<comment type="pathway">
    <text evidence="7">Amino-acid degradation; L-histidine degradation into L-glutamate; N-formimidoyl-L-glutamate from L-histidine: step 3/3.</text>
</comment>
<evidence type="ECO:0000256" key="1">
    <source>
        <dbReference type="ARBA" id="ARBA00012864"/>
    </source>
</evidence>
<dbReference type="InterPro" id="IPR005920">
    <property type="entry name" value="HutI"/>
</dbReference>
<feature type="domain" description="Amidohydrolase-related" evidence="8">
    <location>
        <begin position="69"/>
        <end position="414"/>
    </location>
</feature>
<evidence type="ECO:0000259" key="8">
    <source>
        <dbReference type="Pfam" id="PF01979"/>
    </source>
</evidence>
<sequence length="416" mass="45896">MSTLLTNIKELFQVRLNDTPALRGTAMDEVPSIKNAFLYIEEGRIADFGSMDDFPKHPAEEVIDCSNSIILPGYVDSHTHLVFAATRESEFEDRINGLSYEEIAARGGGILNSASRLRDMDEDELFKNSLKRLETVLKTGTTTIEIKSGYGLDVASELKMLRVIKRLKNHEFVGGAKMIIKATFLAAHAIPTEFKNDRNGYIDLIINEMLPRISKEELADFIDVFCEKNYFTVDEMRRLIVAGKKYGLQPKLHVNQFNSLGAVQAAVRAGAVSVDHLEVMTDEDLGNLKSSPTIATALPSCSFFLGLDYAPMKKMMENDVAVSLASDYNPGSTPSGNLNFVFALACIKMRMTPSQALNALSINAAHALKLGSKVGSIQVGKRADLLLFEDIESLAAIPYHFGENKISKVMLDGHFM</sequence>
<dbReference type="CDD" id="cd01296">
    <property type="entry name" value="Imidazolone-5PH"/>
    <property type="match status" value="1"/>
</dbReference>
<feature type="binding site" evidence="7">
    <location>
        <position position="150"/>
    </location>
    <ligand>
        <name>4-imidazolone-5-propanoate</name>
        <dbReference type="ChEBI" id="CHEBI:77893"/>
    </ligand>
</feature>
<feature type="binding site" evidence="7">
    <location>
        <position position="329"/>
    </location>
    <ligand>
        <name>N-formimidoyl-L-glutamate</name>
        <dbReference type="ChEBI" id="CHEBI:58928"/>
    </ligand>
</feature>
<keyword evidence="6 7" id="KW-0408">Iron</keyword>
<evidence type="ECO:0000256" key="6">
    <source>
        <dbReference type="ARBA" id="ARBA00023004"/>
    </source>
</evidence>
<feature type="binding site" evidence="7">
    <location>
        <position position="256"/>
    </location>
    <ligand>
        <name>4-imidazolone-5-propanoate</name>
        <dbReference type="ChEBI" id="CHEBI:77893"/>
    </ligand>
</feature>
<dbReference type="FunFam" id="3.20.20.140:FF:000007">
    <property type="entry name" value="Imidazolonepropionase"/>
    <property type="match status" value="1"/>
</dbReference>
<feature type="binding site" evidence="7">
    <location>
        <position position="80"/>
    </location>
    <ligand>
        <name>Zn(2+)</name>
        <dbReference type="ChEBI" id="CHEBI:29105"/>
    </ligand>
</feature>
<evidence type="ECO:0000256" key="4">
    <source>
        <dbReference type="ARBA" id="ARBA00022808"/>
    </source>
</evidence>
<feature type="binding site" evidence="7">
    <location>
        <position position="327"/>
    </location>
    <ligand>
        <name>Zn(2+)</name>
        <dbReference type="ChEBI" id="CHEBI:29105"/>
    </ligand>
</feature>
<keyword evidence="5 7" id="KW-0862">Zinc</keyword>
<dbReference type="InterPro" id="IPR006680">
    <property type="entry name" value="Amidohydro-rel"/>
</dbReference>
<comment type="cofactor">
    <cofactor evidence="7">
        <name>Zn(2+)</name>
        <dbReference type="ChEBI" id="CHEBI:29105"/>
    </cofactor>
    <cofactor evidence="7">
        <name>Fe(3+)</name>
        <dbReference type="ChEBI" id="CHEBI:29034"/>
    </cofactor>
    <text evidence="7">Binds 1 zinc or iron ion per subunit.</text>
</comment>
<protein>
    <recommendedName>
        <fullName evidence="1 7">Imidazolonepropionase</fullName>
        <ecNumber evidence="1 7">3.5.2.7</ecNumber>
    </recommendedName>
    <alternativeName>
        <fullName evidence="7">Imidazolone-5-propionate hydrolase</fullName>
    </alternativeName>
</protein>
<dbReference type="EMBL" id="CP019344">
    <property type="protein sequence ID" value="ARN77316.1"/>
    <property type="molecule type" value="Genomic_DNA"/>
</dbReference>
<dbReference type="InterPro" id="IPR032466">
    <property type="entry name" value="Metal_Hydrolase"/>
</dbReference>
<dbReference type="GO" id="GO:0050480">
    <property type="term" value="F:imidazolonepropionase activity"/>
    <property type="evidence" value="ECO:0007669"/>
    <property type="project" value="UniProtKB-UniRule"/>
</dbReference>
<feature type="binding site" evidence="7">
    <location>
        <position position="327"/>
    </location>
    <ligand>
        <name>Fe(3+)</name>
        <dbReference type="ChEBI" id="CHEBI:29034"/>
    </ligand>
</feature>
<keyword evidence="10" id="KW-1185">Reference proteome</keyword>
<feature type="binding site" evidence="7">
    <location>
        <position position="78"/>
    </location>
    <ligand>
        <name>Zn(2+)</name>
        <dbReference type="ChEBI" id="CHEBI:29105"/>
    </ligand>
</feature>
<feature type="binding site" evidence="7">
    <location>
        <position position="80"/>
    </location>
    <ligand>
        <name>Fe(3+)</name>
        <dbReference type="ChEBI" id="CHEBI:29034"/>
    </ligand>
</feature>